<dbReference type="PRINTS" id="PR01594">
    <property type="entry name" value="SECBCHAPRONE"/>
</dbReference>
<evidence type="ECO:0000256" key="4">
    <source>
        <dbReference type="ARBA" id="ARBA00023010"/>
    </source>
</evidence>
<gene>
    <name evidence="5" type="ORF">SAMN04487989_10170</name>
</gene>
<dbReference type="SUPFAM" id="SSF54611">
    <property type="entry name" value="SecB-like"/>
    <property type="match status" value="1"/>
</dbReference>
<keyword evidence="2" id="KW-0813">Transport</keyword>
<reference evidence="6" key="1">
    <citation type="submission" date="2016-10" db="EMBL/GenBank/DDBJ databases">
        <authorList>
            <person name="Varghese N."/>
            <person name="Submissions S."/>
        </authorList>
    </citation>
    <scope>NUCLEOTIDE SEQUENCE [LARGE SCALE GENOMIC DNA]</scope>
    <source>
        <strain evidence="6">DSM 23925</strain>
    </source>
</reference>
<evidence type="ECO:0000313" key="5">
    <source>
        <dbReference type="EMBL" id="SFN38343.1"/>
    </source>
</evidence>
<dbReference type="RefSeq" id="WP_092205672.1">
    <property type="nucleotide sequence ID" value="NZ_FOVN01000001.1"/>
</dbReference>
<dbReference type="Pfam" id="PF02556">
    <property type="entry name" value="SecB"/>
    <property type="match status" value="1"/>
</dbReference>
<evidence type="ECO:0000256" key="3">
    <source>
        <dbReference type="ARBA" id="ARBA00022927"/>
    </source>
</evidence>
<dbReference type="GO" id="GO:0051082">
    <property type="term" value="F:unfolded protein binding"/>
    <property type="evidence" value="ECO:0007669"/>
    <property type="project" value="InterPro"/>
</dbReference>
<name>A0A1I4YKM5_9FLAO</name>
<dbReference type="Proteomes" id="UP000198705">
    <property type="component" value="Unassembled WGS sequence"/>
</dbReference>
<dbReference type="Gene3D" id="3.10.420.10">
    <property type="entry name" value="SecB-like"/>
    <property type="match status" value="1"/>
</dbReference>
<dbReference type="OrthoDB" id="983047at2"/>
<sequence length="133" mass="15330">MQIKLEHIYYNDVKLKVESLDKNITTKLQTTLNFKSEIIKDEELNKFAVHFLLNLKNKNFDLAVNSVAIFLTDVKLESEFLDSAFCNINAPAIAFPYIRTYVSNLTLNSGFNPIILPSFNFVNLHKEKSKKVE</sequence>
<accession>A0A1I4YKM5</accession>
<dbReference type="STRING" id="649333.SAMN04487989_10170"/>
<dbReference type="GO" id="GO:0015031">
    <property type="term" value="P:protein transport"/>
    <property type="evidence" value="ECO:0007669"/>
    <property type="project" value="UniProtKB-KW"/>
</dbReference>
<dbReference type="EMBL" id="FOVN01000001">
    <property type="protein sequence ID" value="SFN38343.1"/>
    <property type="molecule type" value="Genomic_DNA"/>
</dbReference>
<evidence type="ECO:0000313" key="6">
    <source>
        <dbReference type="Proteomes" id="UP000198705"/>
    </source>
</evidence>
<evidence type="ECO:0000256" key="2">
    <source>
        <dbReference type="ARBA" id="ARBA00022448"/>
    </source>
</evidence>
<dbReference type="GO" id="GO:0051262">
    <property type="term" value="P:protein tetramerization"/>
    <property type="evidence" value="ECO:0007669"/>
    <property type="project" value="InterPro"/>
</dbReference>
<comment type="similarity">
    <text evidence="1">Belongs to the SecB family.</text>
</comment>
<dbReference type="InterPro" id="IPR003708">
    <property type="entry name" value="SecB"/>
</dbReference>
<dbReference type="InterPro" id="IPR035958">
    <property type="entry name" value="SecB-like_sf"/>
</dbReference>
<proteinExistence type="inferred from homology"/>
<evidence type="ECO:0000256" key="1">
    <source>
        <dbReference type="ARBA" id="ARBA00009990"/>
    </source>
</evidence>
<dbReference type="AlphaFoldDB" id="A0A1I4YKM5"/>
<keyword evidence="6" id="KW-1185">Reference proteome</keyword>
<keyword evidence="4" id="KW-0811">Translocation</keyword>
<keyword evidence="3" id="KW-0653">Protein transport</keyword>
<organism evidence="5 6">
    <name type="scientific">Bizionia echini</name>
    <dbReference type="NCBI Taxonomy" id="649333"/>
    <lineage>
        <taxon>Bacteria</taxon>
        <taxon>Pseudomonadati</taxon>
        <taxon>Bacteroidota</taxon>
        <taxon>Flavobacteriia</taxon>
        <taxon>Flavobacteriales</taxon>
        <taxon>Flavobacteriaceae</taxon>
        <taxon>Bizionia</taxon>
    </lineage>
</organism>
<protein>
    <submittedName>
        <fullName evidence="5">Protein translocase subunit secB</fullName>
    </submittedName>
</protein>